<feature type="domain" description="Type II secretion system protein GspF" evidence="10">
    <location>
        <begin position="75"/>
        <end position="198"/>
    </location>
</feature>
<evidence type="ECO:0000256" key="2">
    <source>
        <dbReference type="ARBA" id="ARBA00005745"/>
    </source>
</evidence>
<sequence>MPIVQEYAYRAVDAAGGGVVKGTIEAPGEGAVTSKLRAQGLTPLEVTLVSKTGLNMDLSLPGFERRVKVKSLALFATQMAGLINAGLPLLRTLTILSEQTTDKRLQGAIISVHAEVESGVAFSAALASHPDVFPPLMVNVIRVGETGGFLGAAMESVARTYTNESELRNRVRAAVTYPIIVLVIAILGVIAMVTFVVPVFAGMFAGLGSQLPLPTQVLVGVSSNMWWILPLLLVCGGAVWLVWRRQRRSEAYRRVVDPMKLKLPVFGSMITKIAAARFARNLAMMLDAGVPLVQGLDVIGKASDNWAIEQAVRSIQASIRDGKSFSAPLAKAAVFPPMVAQMVSVGEESGTLSAMLASVADFYEKEVETATSQLTSVIEPILIVGIGLIIGGMVVTLYLPIFTIYGELSRQ</sequence>
<evidence type="ECO:0000256" key="1">
    <source>
        <dbReference type="ARBA" id="ARBA00004651"/>
    </source>
</evidence>
<feature type="transmembrane region" description="Helical" evidence="9">
    <location>
        <begin position="225"/>
        <end position="243"/>
    </location>
</feature>
<evidence type="ECO:0000256" key="5">
    <source>
        <dbReference type="ARBA" id="ARBA00022692"/>
    </source>
</evidence>
<evidence type="ECO:0000256" key="3">
    <source>
        <dbReference type="ARBA" id="ARBA00022448"/>
    </source>
</evidence>
<keyword evidence="12" id="KW-1185">Reference proteome</keyword>
<dbReference type="Proteomes" id="UP001501407">
    <property type="component" value="Unassembled WGS sequence"/>
</dbReference>
<keyword evidence="5 8" id="KW-0812">Transmembrane</keyword>
<dbReference type="PRINTS" id="PR00812">
    <property type="entry name" value="BCTERIALGSPF"/>
</dbReference>
<comment type="caution">
    <text evidence="11">The sequence shown here is derived from an EMBL/GenBank/DDBJ whole genome shotgun (WGS) entry which is preliminary data.</text>
</comment>
<organism evidence="11 12">
    <name type="scientific">Microbacterium yannicii</name>
    <dbReference type="NCBI Taxonomy" id="671622"/>
    <lineage>
        <taxon>Bacteria</taxon>
        <taxon>Bacillati</taxon>
        <taxon>Actinomycetota</taxon>
        <taxon>Actinomycetes</taxon>
        <taxon>Micrococcales</taxon>
        <taxon>Microbacteriaceae</taxon>
        <taxon>Microbacterium</taxon>
    </lineage>
</organism>
<evidence type="ECO:0000256" key="6">
    <source>
        <dbReference type="ARBA" id="ARBA00022989"/>
    </source>
</evidence>
<dbReference type="Pfam" id="PF00482">
    <property type="entry name" value="T2SSF"/>
    <property type="match status" value="2"/>
</dbReference>
<dbReference type="PROSITE" id="PS00874">
    <property type="entry name" value="T2SP_F"/>
    <property type="match status" value="1"/>
</dbReference>
<evidence type="ECO:0000256" key="4">
    <source>
        <dbReference type="ARBA" id="ARBA00022475"/>
    </source>
</evidence>
<evidence type="ECO:0000256" key="7">
    <source>
        <dbReference type="ARBA" id="ARBA00023136"/>
    </source>
</evidence>
<gene>
    <name evidence="11" type="ORF">GCM10025760_30950</name>
</gene>
<proteinExistence type="inferred from homology"/>
<feature type="domain" description="Type II secretion system protein GspF" evidence="10">
    <location>
        <begin position="278"/>
        <end position="400"/>
    </location>
</feature>
<evidence type="ECO:0000313" key="11">
    <source>
        <dbReference type="EMBL" id="GAA5097146.1"/>
    </source>
</evidence>
<keyword evidence="7 9" id="KW-0472">Membrane</keyword>
<keyword evidence="3 8" id="KW-0813">Transport</keyword>
<keyword evidence="6 9" id="KW-1133">Transmembrane helix</keyword>
<dbReference type="Gene3D" id="1.20.81.30">
    <property type="entry name" value="Type II secretion system (T2SS), domain F"/>
    <property type="match status" value="2"/>
</dbReference>
<evidence type="ECO:0000256" key="9">
    <source>
        <dbReference type="SAM" id="Phobius"/>
    </source>
</evidence>
<feature type="transmembrane region" description="Helical" evidence="9">
    <location>
        <begin position="177"/>
        <end position="205"/>
    </location>
</feature>
<dbReference type="InterPro" id="IPR001992">
    <property type="entry name" value="T2SS_GspF/T4SS_PilC_CS"/>
</dbReference>
<comment type="subcellular location">
    <subcellularLocation>
        <location evidence="1 8">Cell membrane</location>
        <topology evidence="1 8">Multi-pass membrane protein</topology>
    </subcellularLocation>
</comment>
<dbReference type="InterPro" id="IPR003004">
    <property type="entry name" value="GspF/PilC"/>
</dbReference>
<protein>
    <submittedName>
        <fullName evidence="11">Type II secretion system F family protein</fullName>
    </submittedName>
</protein>
<dbReference type="PANTHER" id="PTHR30012:SF0">
    <property type="entry name" value="TYPE II SECRETION SYSTEM PROTEIN F-RELATED"/>
    <property type="match status" value="1"/>
</dbReference>
<feature type="transmembrane region" description="Helical" evidence="9">
    <location>
        <begin position="381"/>
        <end position="405"/>
    </location>
</feature>
<evidence type="ECO:0000256" key="8">
    <source>
        <dbReference type="RuleBase" id="RU003923"/>
    </source>
</evidence>
<reference evidence="12" key="1">
    <citation type="journal article" date="2019" name="Int. J. Syst. Evol. Microbiol.">
        <title>The Global Catalogue of Microorganisms (GCM) 10K type strain sequencing project: providing services to taxonomists for standard genome sequencing and annotation.</title>
        <authorList>
            <consortium name="The Broad Institute Genomics Platform"/>
            <consortium name="The Broad Institute Genome Sequencing Center for Infectious Disease"/>
            <person name="Wu L."/>
            <person name="Ma J."/>
        </authorList>
    </citation>
    <scope>NUCLEOTIDE SEQUENCE [LARGE SCALE GENOMIC DNA]</scope>
    <source>
        <strain evidence="12">JCM 18959</strain>
    </source>
</reference>
<comment type="similarity">
    <text evidence="2 8">Belongs to the GSP F family.</text>
</comment>
<evidence type="ECO:0000259" key="10">
    <source>
        <dbReference type="Pfam" id="PF00482"/>
    </source>
</evidence>
<dbReference type="PANTHER" id="PTHR30012">
    <property type="entry name" value="GENERAL SECRETION PATHWAY PROTEIN"/>
    <property type="match status" value="1"/>
</dbReference>
<dbReference type="InterPro" id="IPR042094">
    <property type="entry name" value="T2SS_GspF_sf"/>
</dbReference>
<dbReference type="EMBL" id="BAABKZ010000005">
    <property type="protein sequence ID" value="GAA5097146.1"/>
    <property type="molecule type" value="Genomic_DNA"/>
</dbReference>
<evidence type="ECO:0000313" key="12">
    <source>
        <dbReference type="Proteomes" id="UP001501407"/>
    </source>
</evidence>
<accession>A0ABP9MNB6</accession>
<dbReference type="RefSeq" id="WP_194415875.1">
    <property type="nucleotide sequence ID" value="NZ_BAABKZ010000005.1"/>
</dbReference>
<dbReference type="InterPro" id="IPR018076">
    <property type="entry name" value="T2SS_GspF_dom"/>
</dbReference>
<name>A0ABP9MNB6_9MICO</name>
<keyword evidence="4" id="KW-1003">Cell membrane</keyword>